<feature type="region of interest" description="Disordered" evidence="2">
    <location>
        <begin position="1"/>
        <end position="22"/>
    </location>
</feature>
<dbReference type="SUPFAM" id="SSF82607">
    <property type="entry name" value="YbaB-like"/>
    <property type="match status" value="1"/>
</dbReference>
<dbReference type="Proteomes" id="UP001496720">
    <property type="component" value="Unassembled WGS sequence"/>
</dbReference>
<protein>
    <submittedName>
        <fullName evidence="3">YbaB/EbfC family nucleoid-associated protein</fullName>
    </submittedName>
</protein>
<name>A0ABV1SV62_9ACTN</name>
<feature type="region of interest" description="Disordered" evidence="2">
    <location>
        <begin position="147"/>
        <end position="175"/>
    </location>
</feature>
<accession>A0ABV1SV62</accession>
<dbReference type="Pfam" id="PF02575">
    <property type="entry name" value="YbaB_DNA_bd"/>
    <property type="match status" value="1"/>
</dbReference>
<proteinExistence type="predicted"/>
<evidence type="ECO:0000256" key="2">
    <source>
        <dbReference type="SAM" id="MobiDB-lite"/>
    </source>
</evidence>
<comment type="caution">
    <text evidence="3">The sequence shown here is derived from an EMBL/GenBank/DDBJ whole genome shotgun (WGS) entry which is preliminary data.</text>
</comment>
<dbReference type="EMBL" id="JBEOZY010000010">
    <property type="protein sequence ID" value="MER6165624.1"/>
    <property type="molecule type" value="Genomic_DNA"/>
</dbReference>
<gene>
    <name evidence="3" type="ORF">ABT188_13775</name>
</gene>
<evidence type="ECO:0000313" key="3">
    <source>
        <dbReference type="EMBL" id="MER6165624.1"/>
    </source>
</evidence>
<feature type="coiled-coil region" evidence="1">
    <location>
        <begin position="36"/>
        <end position="63"/>
    </location>
</feature>
<dbReference type="InterPro" id="IPR036894">
    <property type="entry name" value="YbaB-like_sf"/>
</dbReference>
<evidence type="ECO:0000256" key="1">
    <source>
        <dbReference type="SAM" id="Coils"/>
    </source>
</evidence>
<dbReference type="InterPro" id="IPR004401">
    <property type="entry name" value="YbaB/EbfC"/>
</dbReference>
<evidence type="ECO:0000313" key="4">
    <source>
        <dbReference type="Proteomes" id="UP001496720"/>
    </source>
</evidence>
<reference evidence="3 4" key="1">
    <citation type="submission" date="2024-06" db="EMBL/GenBank/DDBJ databases">
        <title>The Natural Products Discovery Center: Release of the First 8490 Sequenced Strains for Exploring Actinobacteria Biosynthetic Diversity.</title>
        <authorList>
            <person name="Kalkreuter E."/>
            <person name="Kautsar S.A."/>
            <person name="Yang D."/>
            <person name="Bader C.D."/>
            <person name="Teijaro C.N."/>
            <person name="Fluegel L."/>
            <person name="Davis C.M."/>
            <person name="Simpson J.R."/>
            <person name="Lauterbach L."/>
            <person name="Steele A.D."/>
            <person name="Gui C."/>
            <person name="Meng S."/>
            <person name="Li G."/>
            <person name="Viehrig K."/>
            <person name="Ye F."/>
            <person name="Su P."/>
            <person name="Kiefer A.F."/>
            <person name="Nichols A."/>
            <person name="Cepeda A.J."/>
            <person name="Yan W."/>
            <person name="Fan B."/>
            <person name="Jiang Y."/>
            <person name="Adhikari A."/>
            <person name="Zheng C.-J."/>
            <person name="Schuster L."/>
            <person name="Cowan T.M."/>
            <person name="Smanski M.J."/>
            <person name="Chevrette M.G."/>
            <person name="De Carvalho L.P.S."/>
            <person name="Shen B."/>
        </authorList>
    </citation>
    <scope>NUCLEOTIDE SEQUENCE [LARGE SCALE GENOMIC DNA]</scope>
    <source>
        <strain evidence="3 4">NPDC001615</strain>
    </source>
</reference>
<keyword evidence="4" id="KW-1185">Reference proteome</keyword>
<dbReference type="Gene3D" id="3.30.1310.10">
    <property type="entry name" value="Nucleoid-associated protein YbaB-like domain"/>
    <property type="match status" value="1"/>
</dbReference>
<dbReference type="RefSeq" id="WP_352147399.1">
    <property type="nucleotide sequence ID" value="NZ_JBEOZY010000010.1"/>
</dbReference>
<keyword evidence="1" id="KW-0175">Coiled coil</keyword>
<sequence>MSGWEFGTGTARGEKDEGPDAAVAANPYTESLNARLAETLSALESVTSDMARAKAELSEATRVARSPDRSVEATVGPQGQLLDLRFLDNKYRTMSSTELASSVLEAVSQARDAMSRQVMETMAPFTQPLPGMADVGGMDIDWADLFGSGVSDEEETGARKGNARLRDEIDEDGEE</sequence>
<organism evidence="3 4">
    <name type="scientific">Streptomyces violaceorubidus</name>
    <dbReference type="NCBI Taxonomy" id="284042"/>
    <lineage>
        <taxon>Bacteria</taxon>
        <taxon>Bacillati</taxon>
        <taxon>Actinomycetota</taxon>
        <taxon>Actinomycetes</taxon>
        <taxon>Kitasatosporales</taxon>
        <taxon>Streptomycetaceae</taxon>
        <taxon>Streptomyces</taxon>
    </lineage>
</organism>